<reference evidence="1" key="1">
    <citation type="submission" date="2018-02" db="EMBL/GenBank/DDBJ databases">
        <title>Rhizophora mucronata_Transcriptome.</title>
        <authorList>
            <person name="Meera S.P."/>
            <person name="Sreeshan A."/>
            <person name="Augustine A."/>
        </authorList>
    </citation>
    <scope>NUCLEOTIDE SEQUENCE</scope>
    <source>
        <tissue evidence="1">Leaf</tissue>
    </source>
</reference>
<proteinExistence type="predicted"/>
<protein>
    <submittedName>
        <fullName evidence="1">Uncharacterized protein</fullName>
    </submittedName>
</protein>
<dbReference type="EMBL" id="GGEC01043290">
    <property type="protein sequence ID" value="MBX23774.1"/>
    <property type="molecule type" value="Transcribed_RNA"/>
</dbReference>
<dbReference type="AlphaFoldDB" id="A0A2P2M0M2"/>
<organism evidence="1">
    <name type="scientific">Rhizophora mucronata</name>
    <name type="common">Asiatic mangrove</name>
    <dbReference type="NCBI Taxonomy" id="61149"/>
    <lineage>
        <taxon>Eukaryota</taxon>
        <taxon>Viridiplantae</taxon>
        <taxon>Streptophyta</taxon>
        <taxon>Embryophyta</taxon>
        <taxon>Tracheophyta</taxon>
        <taxon>Spermatophyta</taxon>
        <taxon>Magnoliopsida</taxon>
        <taxon>eudicotyledons</taxon>
        <taxon>Gunneridae</taxon>
        <taxon>Pentapetalae</taxon>
        <taxon>rosids</taxon>
        <taxon>fabids</taxon>
        <taxon>Malpighiales</taxon>
        <taxon>Rhizophoraceae</taxon>
        <taxon>Rhizophora</taxon>
    </lineage>
</organism>
<sequence>MIVNSKISNITTNSEKMKMLFSVFPLIPIPDPRAKAKAPLRTRN</sequence>
<evidence type="ECO:0000313" key="1">
    <source>
        <dbReference type="EMBL" id="MBX23774.1"/>
    </source>
</evidence>
<name>A0A2P2M0M2_RHIMU</name>
<accession>A0A2P2M0M2</accession>